<dbReference type="PANTHER" id="PTHR11309:SF136">
    <property type="entry name" value="FRIZZLED-5"/>
    <property type="match status" value="1"/>
</dbReference>
<dbReference type="RefSeq" id="XP_030205937.1">
    <property type="nucleotide sequence ID" value="XM_030350077.1"/>
</dbReference>
<protein>
    <recommendedName>
        <fullName evidence="16">Frizzled-5</fullName>
    </recommendedName>
</protein>
<dbReference type="GO" id="GO:0000139">
    <property type="term" value="C:Golgi membrane"/>
    <property type="evidence" value="ECO:0007669"/>
    <property type="project" value="UniProtKB-SubCell"/>
</dbReference>
<evidence type="ECO:0000256" key="20">
    <source>
        <dbReference type="SAM" id="SignalP"/>
    </source>
</evidence>
<keyword evidence="5" id="KW-1003">Cell membrane</keyword>
<evidence type="ECO:0000256" key="14">
    <source>
        <dbReference type="ARBA" id="ARBA00023170"/>
    </source>
</evidence>
<evidence type="ECO:0000256" key="7">
    <source>
        <dbReference type="ARBA" id="ARBA00022692"/>
    </source>
</evidence>
<evidence type="ECO:0000313" key="24">
    <source>
        <dbReference type="Proteomes" id="UP000694546"/>
    </source>
</evidence>
<evidence type="ECO:0000256" key="3">
    <source>
        <dbReference type="ARBA" id="ARBA00008077"/>
    </source>
</evidence>
<dbReference type="Gene3D" id="1.20.1070.10">
    <property type="entry name" value="Rhodopsin 7-helix transmembrane proteins"/>
    <property type="match status" value="1"/>
</dbReference>
<keyword evidence="12 19" id="KW-0472">Membrane</keyword>
<dbReference type="GO" id="GO:0005886">
    <property type="term" value="C:plasma membrane"/>
    <property type="evidence" value="ECO:0007669"/>
    <property type="project" value="UniProtKB-SubCell"/>
</dbReference>
<dbReference type="InterPro" id="IPR015526">
    <property type="entry name" value="Frizzled/SFRP"/>
</dbReference>
<reference evidence="23" key="1">
    <citation type="submission" date="2025-08" db="UniProtKB">
        <authorList>
            <consortium name="Ensembl"/>
        </authorList>
    </citation>
    <scope>IDENTIFICATION</scope>
</reference>
<dbReference type="GO" id="GO:0042813">
    <property type="term" value="F:Wnt receptor activity"/>
    <property type="evidence" value="ECO:0007669"/>
    <property type="project" value="TreeGrafter"/>
</dbReference>
<dbReference type="SMART" id="SM01330">
    <property type="entry name" value="Frizzled"/>
    <property type="match status" value="1"/>
</dbReference>
<evidence type="ECO:0000256" key="5">
    <source>
        <dbReference type="ARBA" id="ARBA00022475"/>
    </source>
</evidence>
<dbReference type="PRINTS" id="PR00489">
    <property type="entry name" value="FRIZZLED"/>
</dbReference>
<dbReference type="OrthoDB" id="10053709at2759"/>
<reference evidence="23" key="2">
    <citation type="submission" date="2025-09" db="UniProtKB">
        <authorList>
            <consortium name="Ensembl"/>
        </authorList>
    </citation>
    <scope>IDENTIFICATION</scope>
</reference>
<keyword evidence="4" id="KW-0217">Developmental protein</keyword>
<feature type="disulfide bond" evidence="17">
    <location>
        <begin position="99"/>
        <end position="137"/>
    </location>
</feature>
<evidence type="ECO:0000259" key="22">
    <source>
        <dbReference type="PROSITE" id="PS50261"/>
    </source>
</evidence>
<feature type="transmembrane region" description="Helical" evidence="19">
    <location>
        <begin position="434"/>
        <end position="457"/>
    </location>
</feature>
<dbReference type="CDD" id="cd07456">
    <property type="entry name" value="CRD_FZ5_like"/>
    <property type="match status" value="1"/>
</dbReference>
<evidence type="ECO:0000256" key="17">
    <source>
        <dbReference type="PROSITE-ProRule" id="PRU00090"/>
    </source>
</evidence>
<feature type="disulfide bond" evidence="17">
    <location>
        <begin position="130"/>
        <end position="154"/>
    </location>
</feature>
<dbReference type="GO" id="GO:0060070">
    <property type="term" value="P:canonical Wnt signaling pathway"/>
    <property type="evidence" value="ECO:0007669"/>
    <property type="project" value="TreeGrafter"/>
</dbReference>
<dbReference type="InterPro" id="IPR000539">
    <property type="entry name" value="Frizzled/Smoothened_7TM"/>
</dbReference>
<dbReference type="GO" id="GO:0048731">
    <property type="term" value="P:system development"/>
    <property type="evidence" value="ECO:0007669"/>
    <property type="project" value="UniProtKB-ARBA"/>
</dbReference>
<feature type="disulfide bond" evidence="17">
    <location>
        <begin position="62"/>
        <end position="108"/>
    </location>
</feature>
<evidence type="ECO:0000256" key="2">
    <source>
        <dbReference type="ARBA" id="ARBA00004653"/>
    </source>
</evidence>
<keyword evidence="9 19" id="KW-1133">Transmembrane helix</keyword>
<evidence type="ECO:0000256" key="18">
    <source>
        <dbReference type="SAM" id="MobiDB-lite"/>
    </source>
</evidence>
<keyword evidence="15" id="KW-0807">Transducer</keyword>
<evidence type="ECO:0000256" key="8">
    <source>
        <dbReference type="ARBA" id="ARBA00022729"/>
    </source>
</evidence>
<feature type="region of interest" description="Disordered" evidence="18">
    <location>
        <begin position="165"/>
        <end position="211"/>
    </location>
</feature>
<keyword evidence="8 20" id="KW-0732">Signal</keyword>
<sequence>MESIPVSVANARAKPASPRTPSPRTQFPLLPLLPLLLMHLPRLATAAAFKEMTCEPITVPMCRDVGYNLTHMPNQFHHYSQEEVGLEVHQFWPLVRIRCSPDLLFFLCSVYTPICMPDYGRPLPPCRAVCERAKRGCSPLMRQYGFQWPPRMSCERLPRQGDPLQLCMDRNASDERPPAATTAAPPPSKPPPHLLLPAAAPPRRRPAPSAPRGCDPECPCWPPSSSSSSSGSSWRRDTPPAAGCPAPCVRPHLTANQQAFTRLWLGLWAGLCFLSTAATLATFLMDRARFTYPELPVVYLAACSLGVAAGYLLRLAAGHRAVACAAADGGGAGPALARGAAATGSPLCMLVFLLLYFFGMAGAVWWLLLSLTWYLAAGLKWSSEAIAGHAHYYHLAAWLLPGGQTVAVLALGAVDGDAAVGVCYVGGGRGLGLVLAPLLLYLLAGAGFLSAGFVSLFRIRRVIRGGGGAGPGAALKSRKLERLMVRLGLFTVLYMVPAVAVVTCLAYEQHRRREACASCPAPHRRQRGGALAAGEEAWPEHAVLMLKHFMTLVGGVTSGVWVWSGKTLGAWSGFLSRRCCPAAALGAGPGPRPSEGSTCSEASSALTHRTAITPSTLHAKSSAPPSL</sequence>
<dbReference type="GO" id="GO:0004930">
    <property type="term" value="F:G protein-coupled receptor activity"/>
    <property type="evidence" value="ECO:0007669"/>
    <property type="project" value="UniProtKB-KW"/>
</dbReference>
<proteinExistence type="inferred from homology"/>
<dbReference type="InterPro" id="IPR036790">
    <property type="entry name" value="Frizzled_dom_sf"/>
</dbReference>
<dbReference type="Gene3D" id="1.10.2000.10">
    <property type="entry name" value="Frizzled cysteine-rich domain"/>
    <property type="match status" value="1"/>
</dbReference>
<keyword evidence="13 17" id="KW-1015">Disulfide bond</keyword>
<evidence type="ECO:0000259" key="21">
    <source>
        <dbReference type="PROSITE" id="PS50038"/>
    </source>
</evidence>
<organism evidence="23 24">
    <name type="scientific">Gadus morhua</name>
    <name type="common">Atlantic cod</name>
    <dbReference type="NCBI Taxonomy" id="8049"/>
    <lineage>
        <taxon>Eukaryota</taxon>
        <taxon>Metazoa</taxon>
        <taxon>Chordata</taxon>
        <taxon>Craniata</taxon>
        <taxon>Vertebrata</taxon>
        <taxon>Euteleostomi</taxon>
        <taxon>Actinopterygii</taxon>
        <taxon>Neopterygii</taxon>
        <taxon>Teleostei</taxon>
        <taxon>Neoteleostei</taxon>
        <taxon>Acanthomorphata</taxon>
        <taxon>Zeiogadaria</taxon>
        <taxon>Gadariae</taxon>
        <taxon>Gadiformes</taxon>
        <taxon>Gadoidei</taxon>
        <taxon>Gadidae</taxon>
        <taxon>Gadus</taxon>
    </lineage>
</organism>
<feature type="transmembrane region" description="Helical" evidence="19">
    <location>
        <begin position="297"/>
        <end position="313"/>
    </location>
</feature>
<feature type="region of interest" description="Disordered" evidence="18">
    <location>
        <begin position="587"/>
        <end position="627"/>
    </location>
</feature>
<dbReference type="GO" id="GO:0035567">
    <property type="term" value="P:non-canonical Wnt signaling pathway"/>
    <property type="evidence" value="ECO:0007669"/>
    <property type="project" value="TreeGrafter"/>
</dbReference>
<dbReference type="PROSITE" id="PS50038">
    <property type="entry name" value="FZ"/>
    <property type="match status" value="1"/>
</dbReference>
<evidence type="ECO:0000256" key="16">
    <source>
        <dbReference type="ARBA" id="ARBA00049756"/>
    </source>
</evidence>
<dbReference type="PANTHER" id="PTHR11309">
    <property type="entry name" value="FRIZZLED"/>
    <property type="match status" value="1"/>
</dbReference>
<keyword evidence="7 19" id="KW-0812">Transmembrane</keyword>
<feature type="transmembrane region" description="Helical" evidence="19">
    <location>
        <begin position="487"/>
        <end position="508"/>
    </location>
</feature>
<dbReference type="InterPro" id="IPR017981">
    <property type="entry name" value="GPCR_2-like_7TM"/>
</dbReference>
<evidence type="ECO:0000256" key="9">
    <source>
        <dbReference type="ARBA" id="ARBA00022989"/>
    </source>
</evidence>
<dbReference type="GeneTree" id="ENSGT00940000166857"/>
<dbReference type="AlphaFoldDB" id="A0A8C5CP59"/>
<evidence type="ECO:0000256" key="1">
    <source>
        <dbReference type="ARBA" id="ARBA00004651"/>
    </source>
</evidence>
<dbReference type="SMART" id="SM00063">
    <property type="entry name" value="FRI"/>
    <property type="match status" value="1"/>
</dbReference>
<dbReference type="PROSITE" id="PS50261">
    <property type="entry name" value="G_PROTEIN_RECEP_F2_4"/>
    <property type="match status" value="1"/>
</dbReference>
<evidence type="ECO:0000256" key="13">
    <source>
        <dbReference type="ARBA" id="ARBA00023157"/>
    </source>
</evidence>
<comment type="subcellular location">
    <subcellularLocation>
        <location evidence="1">Cell membrane</location>
        <topology evidence="1">Multi-pass membrane protein</topology>
    </subcellularLocation>
    <subcellularLocation>
        <location evidence="2">Golgi apparatus membrane</location>
        <topology evidence="2">Multi-pass membrane protein</topology>
    </subcellularLocation>
</comment>
<feature type="domain" description="G-protein coupled receptors family 2 profile 2" evidence="22">
    <location>
        <begin position="261"/>
        <end position="570"/>
    </location>
</feature>
<evidence type="ECO:0000256" key="19">
    <source>
        <dbReference type="SAM" id="Phobius"/>
    </source>
</evidence>
<dbReference type="KEGG" id="gmh:115538696"/>
<comment type="similarity">
    <text evidence="3">Belongs to the G-protein coupled receptor Fz/Smo family.</text>
</comment>
<feature type="disulfide bond" evidence="17">
    <location>
        <begin position="126"/>
        <end position="167"/>
    </location>
</feature>
<evidence type="ECO:0000256" key="12">
    <source>
        <dbReference type="ARBA" id="ARBA00023136"/>
    </source>
</evidence>
<keyword evidence="10" id="KW-0333">Golgi apparatus</keyword>
<dbReference type="Ensembl" id="ENSGMOT00000064323.1">
    <property type="protein sequence ID" value="ENSGMOP00000064756.1"/>
    <property type="gene ID" value="ENSGMOG00000023591.1"/>
</dbReference>
<keyword evidence="24" id="KW-1185">Reference proteome</keyword>
<feature type="signal peptide" evidence="20">
    <location>
        <begin position="1"/>
        <end position="46"/>
    </location>
</feature>
<keyword evidence="11" id="KW-0297">G-protein coupled receptor</keyword>
<evidence type="ECO:0000256" key="4">
    <source>
        <dbReference type="ARBA" id="ARBA00022473"/>
    </source>
</evidence>
<feature type="compositionally biased region" description="Polar residues" evidence="18">
    <location>
        <begin position="595"/>
        <end position="627"/>
    </location>
</feature>
<evidence type="ECO:0000256" key="15">
    <source>
        <dbReference type="ARBA" id="ARBA00023224"/>
    </source>
</evidence>
<dbReference type="GO" id="GO:0017147">
    <property type="term" value="F:Wnt-protein binding"/>
    <property type="evidence" value="ECO:0007669"/>
    <property type="project" value="TreeGrafter"/>
</dbReference>
<feature type="disulfide bond" evidence="17">
    <location>
        <begin position="54"/>
        <end position="115"/>
    </location>
</feature>
<evidence type="ECO:0000313" key="23">
    <source>
        <dbReference type="Ensembl" id="ENSGMOP00000064756.1"/>
    </source>
</evidence>
<feature type="transmembrane region" description="Helical" evidence="19">
    <location>
        <begin position="263"/>
        <end position="285"/>
    </location>
</feature>
<keyword evidence="6" id="KW-0879">Wnt signaling pathway</keyword>
<dbReference type="Pfam" id="PF01392">
    <property type="entry name" value="Fz"/>
    <property type="match status" value="1"/>
</dbReference>
<accession>A0A8C5CP59</accession>
<dbReference type="FunFam" id="1.10.2000.10:FF:000004">
    <property type="entry name" value="Frizzled class receptor 8a"/>
    <property type="match status" value="1"/>
</dbReference>
<feature type="region of interest" description="Disordered" evidence="18">
    <location>
        <begin position="1"/>
        <end position="23"/>
    </location>
</feature>
<dbReference type="SUPFAM" id="SSF63501">
    <property type="entry name" value="Frizzled cysteine-rich domain"/>
    <property type="match status" value="1"/>
</dbReference>
<dbReference type="InterPro" id="IPR020067">
    <property type="entry name" value="Frizzled_dom"/>
</dbReference>
<feature type="transmembrane region" description="Helical" evidence="19">
    <location>
        <begin position="353"/>
        <end position="375"/>
    </location>
</feature>
<evidence type="ECO:0000256" key="10">
    <source>
        <dbReference type="ARBA" id="ARBA00023034"/>
    </source>
</evidence>
<dbReference type="GeneID" id="115538696"/>
<dbReference type="Proteomes" id="UP000694546">
    <property type="component" value="Unassembled WGS sequence"/>
</dbReference>
<dbReference type="Pfam" id="PF01534">
    <property type="entry name" value="Frizzled"/>
    <property type="match status" value="1"/>
</dbReference>
<evidence type="ECO:0000256" key="6">
    <source>
        <dbReference type="ARBA" id="ARBA00022687"/>
    </source>
</evidence>
<feature type="domain" description="FZ" evidence="21">
    <location>
        <begin position="49"/>
        <end position="170"/>
    </location>
</feature>
<name>A0A8C5CP59_GADMO</name>
<evidence type="ECO:0000256" key="11">
    <source>
        <dbReference type="ARBA" id="ARBA00023040"/>
    </source>
</evidence>
<gene>
    <name evidence="23" type="primary">LOC115538696</name>
</gene>
<dbReference type="OMA" id="PDYTVYM"/>
<feature type="chain" id="PRO_5034488625" description="Frizzled-5" evidence="20">
    <location>
        <begin position="47"/>
        <end position="627"/>
    </location>
</feature>
<keyword evidence="14" id="KW-0675">Receptor</keyword>
<feature type="compositionally biased region" description="Pro residues" evidence="18">
    <location>
        <begin position="184"/>
        <end position="194"/>
    </location>
</feature>